<feature type="compositionally biased region" description="Low complexity" evidence="1">
    <location>
        <begin position="84"/>
        <end position="96"/>
    </location>
</feature>
<comment type="caution">
    <text evidence="2">The sequence shown here is derived from an EMBL/GenBank/DDBJ whole genome shotgun (WGS) entry which is preliminary data.</text>
</comment>
<evidence type="ECO:0000256" key="1">
    <source>
        <dbReference type="SAM" id="MobiDB-lite"/>
    </source>
</evidence>
<dbReference type="Proteomes" id="UP001420932">
    <property type="component" value="Unassembled WGS sequence"/>
</dbReference>
<gene>
    <name evidence="2" type="ORF">Syun_010459</name>
</gene>
<dbReference type="PANTHER" id="PTHR36386:SF1">
    <property type="entry name" value="OS06G0683900 PROTEIN"/>
    <property type="match status" value="1"/>
</dbReference>
<dbReference type="AlphaFoldDB" id="A0AAP0KHH0"/>
<feature type="region of interest" description="Disordered" evidence="1">
    <location>
        <begin position="79"/>
        <end position="123"/>
    </location>
</feature>
<organism evidence="2 3">
    <name type="scientific">Stephania yunnanensis</name>
    <dbReference type="NCBI Taxonomy" id="152371"/>
    <lineage>
        <taxon>Eukaryota</taxon>
        <taxon>Viridiplantae</taxon>
        <taxon>Streptophyta</taxon>
        <taxon>Embryophyta</taxon>
        <taxon>Tracheophyta</taxon>
        <taxon>Spermatophyta</taxon>
        <taxon>Magnoliopsida</taxon>
        <taxon>Ranunculales</taxon>
        <taxon>Menispermaceae</taxon>
        <taxon>Menispermoideae</taxon>
        <taxon>Cissampelideae</taxon>
        <taxon>Stephania</taxon>
    </lineage>
</organism>
<evidence type="ECO:0000313" key="3">
    <source>
        <dbReference type="Proteomes" id="UP001420932"/>
    </source>
</evidence>
<accession>A0AAP0KHH0</accession>
<keyword evidence="3" id="KW-1185">Reference proteome</keyword>
<feature type="compositionally biased region" description="Basic and acidic residues" evidence="1">
    <location>
        <begin position="97"/>
        <end position="106"/>
    </location>
</feature>
<dbReference type="EMBL" id="JBBNAF010000004">
    <property type="protein sequence ID" value="KAK9152150.1"/>
    <property type="molecule type" value="Genomic_DNA"/>
</dbReference>
<reference evidence="2 3" key="1">
    <citation type="submission" date="2024-01" db="EMBL/GenBank/DDBJ databases">
        <title>Genome assemblies of Stephania.</title>
        <authorList>
            <person name="Yang L."/>
        </authorList>
    </citation>
    <scope>NUCLEOTIDE SEQUENCE [LARGE SCALE GENOMIC DNA]</scope>
    <source>
        <strain evidence="2">YNDBR</strain>
        <tissue evidence="2">Leaf</tissue>
    </source>
</reference>
<dbReference type="PANTHER" id="PTHR36386">
    <property type="entry name" value="OS06G0683900 PROTEIN"/>
    <property type="match status" value="1"/>
</dbReference>
<sequence>MATQTTHPAGHFTKHLLRTAHIPNLPIPAIMAVQVTAFLSGISSNKIMSFLAYPDHNSARNLHVWNNEAFDDNHYDEAGESEQSVSFDGSDSFDLSSNKENRRPHFSESPANPAQAIRDGPDGEKLQGKPLKLLFEEGLVGPFLGISDNEDQIDRSEGEIDCEMREIAAEIGRLASRFEALRLEKGGKATIKRLGIGLGAPENTPTQSALKDRAFKVSKIDEDKVTMRRGGRSLSPMKRWSGLNMKALPKRGFTTVGPKQLVRNNINNGGFTNIKTKNLFVANATIKKQVQRTRVVASRYNQIPARFCRSNGVGVDRIKRPYPRNEDRKSNKCDKRLALLVAHI</sequence>
<protein>
    <submittedName>
        <fullName evidence="2">Uncharacterized protein</fullName>
    </submittedName>
</protein>
<evidence type="ECO:0000313" key="2">
    <source>
        <dbReference type="EMBL" id="KAK9152150.1"/>
    </source>
</evidence>
<proteinExistence type="predicted"/>
<name>A0AAP0KHH0_9MAGN</name>